<dbReference type="InterPro" id="IPR028082">
    <property type="entry name" value="Peripla_BP_I"/>
</dbReference>
<dbReference type="SUPFAM" id="SSF47413">
    <property type="entry name" value="lambda repressor-like DNA-binding domains"/>
    <property type="match status" value="1"/>
</dbReference>
<evidence type="ECO:0000256" key="3">
    <source>
        <dbReference type="ARBA" id="ARBA00023163"/>
    </source>
</evidence>
<dbReference type="PANTHER" id="PTHR30146">
    <property type="entry name" value="LACI-RELATED TRANSCRIPTIONAL REPRESSOR"/>
    <property type="match status" value="1"/>
</dbReference>
<dbReference type="InterPro" id="IPR046335">
    <property type="entry name" value="LacI/GalR-like_sensor"/>
</dbReference>
<feature type="domain" description="HTH lacI-type" evidence="4">
    <location>
        <begin position="12"/>
        <end position="67"/>
    </location>
</feature>
<evidence type="ECO:0000313" key="5">
    <source>
        <dbReference type="EMBL" id="SDC87284.1"/>
    </source>
</evidence>
<protein>
    <submittedName>
        <fullName evidence="5">Transcriptional regulator, LacI family</fullName>
    </submittedName>
</protein>
<dbReference type="Gene3D" id="1.10.260.40">
    <property type="entry name" value="lambda repressor-like DNA-binding domains"/>
    <property type="match status" value="1"/>
</dbReference>
<keyword evidence="1" id="KW-0805">Transcription regulation</keyword>
<dbReference type="Proteomes" id="UP000183203">
    <property type="component" value="Unassembled WGS sequence"/>
</dbReference>
<proteinExistence type="predicted"/>
<dbReference type="CDD" id="cd06285">
    <property type="entry name" value="PBP1_LacI-like"/>
    <property type="match status" value="1"/>
</dbReference>
<dbReference type="AlphaFoldDB" id="A0A1G6Q5T6"/>
<name>A0A1G6Q5T6_9MICO</name>
<evidence type="ECO:0000313" key="6">
    <source>
        <dbReference type="Proteomes" id="UP000183203"/>
    </source>
</evidence>
<dbReference type="Gene3D" id="3.40.50.2300">
    <property type="match status" value="2"/>
</dbReference>
<dbReference type="GO" id="GO:0003700">
    <property type="term" value="F:DNA-binding transcription factor activity"/>
    <property type="evidence" value="ECO:0007669"/>
    <property type="project" value="TreeGrafter"/>
</dbReference>
<dbReference type="OrthoDB" id="37081at2"/>
<dbReference type="Pfam" id="PF00356">
    <property type="entry name" value="LacI"/>
    <property type="match status" value="1"/>
</dbReference>
<dbReference type="RefSeq" id="WP_058233295.1">
    <property type="nucleotide sequence ID" value="NZ_FMYG01000008.1"/>
</dbReference>
<sequence>MVDIEVSERHVVTLKDVASASGVSISTVSRVLDDRTPPSSSATAKRVRAVADELGYRRNVSASSLRRGATATLGVLVPRLTDAVMALMFEAVERASRRRGYFAVVATCGDDSDEERRATETLLDRGVDGLVLATARLDDVLPASLRDRGIPHVLALRTDDVSPSVLGDDETGGYLAVRHLLDLGHRDIAVLTGPWFTSSGRDRRAGAERALREAGVSLPEERVLAVGYGLDHGIDAGHRLLGSADRPTAVFAANDNLAVGVSTVAQSLGLEAGRDLSIVGYNDIPLVSRLPVPLTSVRTHFDRVAEVALDLLLADGSEGRIERVMPTLIPRSSTAPLAPRPRS</sequence>
<dbReference type="Pfam" id="PF13377">
    <property type="entry name" value="Peripla_BP_3"/>
    <property type="match status" value="1"/>
</dbReference>
<evidence type="ECO:0000256" key="2">
    <source>
        <dbReference type="ARBA" id="ARBA00023125"/>
    </source>
</evidence>
<keyword evidence="2" id="KW-0238">DNA-binding</keyword>
<dbReference type="SUPFAM" id="SSF53822">
    <property type="entry name" value="Periplasmic binding protein-like I"/>
    <property type="match status" value="1"/>
</dbReference>
<evidence type="ECO:0000256" key="1">
    <source>
        <dbReference type="ARBA" id="ARBA00023015"/>
    </source>
</evidence>
<reference evidence="5 6" key="1">
    <citation type="submission" date="2016-09" db="EMBL/GenBank/DDBJ databases">
        <authorList>
            <person name="Capua I."/>
            <person name="De Benedictis P."/>
            <person name="Joannis T."/>
            <person name="Lombin L.H."/>
            <person name="Cattoli G."/>
        </authorList>
    </citation>
    <scope>NUCLEOTIDE SEQUENCE [LARGE SCALE GENOMIC DNA]</scope>
    <source>
        <strain evidence="5 6">NIO-1002</strain>
    </source>
</reference>
<dbReference type="PANTHER" id="PTHR30146:SF109">
    <property type="entry name" value="HTH-TYPE TRANSCRIPTIONAL REGULATOR GALS"/>
    <property type="match status" value="1"/>
</dbReference>
<evidence type="ECO:0000259" key="4">
    <source>
        <dbReference type="PROSITE" id="PS50932"/>
    </source>
</evidence>
<gene>
    <name evidence="5" type="ORF">SAMN05216418_3162</name>
</gene>
<dbReference type="InterPro" id="IPR010982">
    <property type="entry name" value="Lambda_DNA-bd_dom_sf"/>
</dbReference>
<keyword evidence="3" id="KW-0804">Transcription</keyword>
<dbReference type="GO" id="GO:0000976">
    <property type="term" value="F:transcription cis-regulatory region binding"/>
    <property type="evidence" value="ECO:0007669"/>
    <property type="project" value="TreeGrafter"/>
</dbReference>
<organism evidence="5 6">
    <name type="scientific">Microbacterium enclense</name>
    <dbReference type="NCBI Taxonomy" id="993073"/>
    <lineage>
        <taxon>Bacteria</taxon>
        <taxon>Bacillati</taxon>
        <taxon>Actinomycetota</taxon>
        <taxon>Actinomycetes</taxon>
        <taxon>Micrococcales</taxon>
        <taxon>Microbacteriaceae</taxon>
        <taxon>Microbacterium</taxon>
    </lineage>
</organism>
<dbReference type="PROSITE" id="PS00356">
    <property type="entry name" value="HTH_LACI_1"/>
    <property type="match status" value="1"/>
</dbReference>
<dbReference type="EMBL" id="FMYG01000008">
    <property type="protein sequence ID" value="SDC87284.1"/>
    <property type="molecule type" value="Genomic_DNA"/>
</dbReference>
<accession>A0A1G6Q5T6</accession>
<dbReference type="STRING" id="993073.AS029_14385"/>
<dbReference type="SMART" id="SM00354">
    <property type="entry name" value="HTH_LACI"/>
    <property type="match status" value="1"/>
</dbReference>
<dbReference type="PROSITE" id="PS50932">
    <property type="entry name" value="HTH_LACI_2"/>
    <property type="match status" value="1"/>
</dbReference>
<dbReference type="InterPro" id="IPR000843">
    <property type="entry name" value="HTH_LacI"/>
</dbReference>
<dbReference type="CDD" id="cd01392">
    <property type="entry name" value="HTH_LacI"/>
    <property type="match status" value="1"/>
</dbReference>